<dbReference type="AlphaFoldDB" id="A0A251NPP3"/>
<reference evidence="3 4" key="1">
    <citation type="journal article" date="2013" name="Nat. Genet.">
        <title>The high-quality draft genome of peach (Prunus persica) identifies unique patterns of genetic diversity, domestication and genome evolution.</title>
        <authorList>
            <consortium name="International Peach Genome Initiative"/>
            <person name="Verde I."/>
            <person name="Abbott A.G."/>
            <person name="Scalabrin S."/>
            <person name="Jung S."/>
            <person name="Shu S."/>
            <person name="Marroni F."/>
            <person name="Zhebentyayeva T."/>
            <person name="Dettori M.T."/>
            <person name="Grimwood J."/>
            <person name="Cattonaro F."/>
            <person name="Zuccolo A."/>
            <person name="Rossini L."/>
            <person name="Jenkins J."/>
            <person name="Vendramin E."/>
            <person name="Meisel L.A."/>
            <person name="Decroocq V."/>
            <person name="Sosinski B."/>
            <person name="Prochnik S."/>
            <person name="Mitros T."/>
            <person name="Policriti A."/>
            <person name="Cipriani G."/>
            <person name="Dondini L."/>
            <person name="Ficklin S."/>
            <person name="Goodstein D.M."/>
            <person name="Xuan P."/>
            <person name="Del Fabbro C."/>
            <person name="Aramini V."/>
            <person name="Copetti D."/>
            <person name="Gonzalez S."/>
            <person name="Horner D.S."/>
            <person name="Falchi R."/>
            <person name="Lucas S."/>
            <person name="Mica E."/>
            <person name="Maldonado J."/>
            <person name="Lazzari B."/>
            <person name="Bielenberg D."/>
            <person name="Pirona R."/>
            <person name="Miculan M."/>
            <person name="Barakat A."/>
            <person name="Testolin R."/>
            <person name="Stella A."/>
            <person name="Tartarini S."/>
            <person name="Tonutti P."/>
            <person name="Arus P."/>
            <person name="Orellana A."/>
            <person name="Wells C."/>
            <person name="Main D."/>
            <person name="Vizzotto G."/>
            <person name="Silva H."/>
            <person name="Salamini F."/>
            <person name="Schmutz J."/>
            <person name="Morgante M."/>
            <person name="Rokhsar D.S."/>
        </authorList>
    </citation>
    <scope>NUCLEOTIDE SEQUENCE [LARGE SCALE GENOMIC DNA]</scope>
    <source>
        <strain evidence="4">cv. Nemared</strain>
    </source>
</reference>
<dbReference type="PANTHER" id="PTHR24177:SF356">
    <property type="entry name" value="ANKYRIN REPEAT PLANT-LIKE PROTEIN"/>
    <property type="match status" value="1"/>
</dbReference>
<dbReference type="PANTHER" id="PTHR24177">
    <property type="entry name" value="CASKIN"/>
    <property type="match status" value="1"/>
</dbReference>
<dbReference type="InterPro" id="IPR026961">
    <property type="entry name" value="PGG_dom"/>
</dbReference>
<accession>A0A251NPP3</accession>
<keyword evidence="4" id="KW-1185">Reference proteome</keyword>
<dbReference type="STRING" id="3760.A0A251NPP3"/>
<feature type="domain" description="PGG" evidence="2">
    <location>
        <begin position="213"/>
        <end position="325"/>
    </location>
</feature>
<dbReference type="Proteomes" id="UP000006882">
    <property type="component" value="Chromosome G6"/>
</dbReference>
<keyword evidence="1" id="KW-0812">Transmembrane</keyword>
<dbReference type="SUPFAM" id="SSF48403">
    <property type="entry name" value="Ankyrin repeat"/>
    <property type="match status" value="1"/>
</dbReference>
<feature type="transmembrane region" description="Helical" evidence="1">
    <location>
        <begin position="257"/>
        <end position="284"/>
    </location>
</feature>
<evidence type="ECO:0000259" key="2">
    <source>
        <dbReference type="Pfam" id="PF13962"/>
    </source>
</evidence>
<proteinExistence type="predicted"/>
<dbReference type="GO" id="GO:0016020">
    <property type="term" value="C:membrane"/>
    <property type="evidence" value="ECO:0000318"/>
    <property type="project" value="GO_Central"/>
</dbReference>
<evidence type="ECO:0000313" key="4">
    <source>
        <dbReference type="Proteomes" id="UP000006882"/>
    </source>
</evidence>
<keyword evidence="1" id="KW-0472">Membrane</keyword>
<protein>
    <recommendedName>
        <fullName evidence="2">PGG domain-containing protein</fullName>
    </recommendedName>
</protein>
<dbReference type="Gramene" id="ONI01271">
    <property type="protein sequence ID" value="ONI01271"/>
    <property type="gene ID" value="PRUPE_6G131100"/>
</dbReference>
<gene>
    <name evidence="3" type="ORF">PRUPE_6G131100</name>
</gene>
<keyword evidence="1" id="KW-1133">Transmembrane helix</keyword>
<evidence type="ECO:0000313" key="3">
    <source>
        <dbReference type="EMBL" id="ONI01271.1"/>
    </source>
</evidence>
<organism evidence="3 4">
    <name type="scientific">Prunus persica</name>
    <name type="common">Peach</name>
    <name type="synonym">Amygdalus persica</name>
    <dbReference type="NCBI Taxonomy" id="3760"/>
    <lineage>
        <taxon>Eukaryota</taxon>
        <taxon>Viridiplantae</taxon>
        <taxon>Streptophyta</taxon>
        <taxon>Embryophyta</taxon>
        <taxon>Tracheophyta</taxon>
        <taxon>Spermatophyta</taxon>
        <taxon>Magnoliopsida</taxon>
        <taxon>eudicotyledons</taxon>
        <taxon>Gunneridae</taxon>
        <taxon>Pentapetalae</taxon>
        <taxon>rosids</taxon>
        <taxon>fabids</taxon>
        <taxon>Rosales</taxon>
        <taxon>Rosaceae</taxon>
        <taxon>Amygdaloideae</taxon>
        <taxon>Amygdaleae</taxon>
        <taxon>Prunus</taxon>
    </lineage>
</organism>
<dbReference type="InterPro" id="IPR036770">
    <property type="entry name" value="Ankyrin_rpt-contain_sf"/>
</dbReference>
<dbReference type="eggNOG" id="KOG0504">
    <property type="taxonomic scope" value="Eukaryota"/>
</dbReference>
<evidence type="ECO:0000256" key="1">
    <source>
        <dbReference type="SAM" id="Phobius"/>
    </source>
</evidence>
<feature type="transmembrane region" description="Helical" evidence="1">
    <location>
        <begin position="304"/>
        <end position="330"/>
    </location>
</feature>
<feature type="transmembrane region" description="Helical" evidence="1">
    <location>
        <begin position="223"/>
        <end position="245"/>
    </location>
</feature>
<dbReference type="Gene3D" id="1.25.40.20">
    <property type="entry name" value="Ankyrin repeat-containing domain"/>
    <property type="match status" value="1"/>
</dbReference>
<sequence length="369" mass="41075">MKVLVFFRHFSDTVAEALHFCLESGIFRRFPSRSTIAGGMVLGIAAILGRHSRMWGEEEATGPEGLIKYPSQLLFDATRLGNFEFLAALLSAYPDLFWELDENKRSIIHVAVLHRHASIFNLVHEIGFIKDFITAMSDDEDNNILHLAAKLAPQNQLNLVSGAALQMQRELVWFEEVKKIVQPLSTEMKNKKGKTPRELFTSEHKGLLHKGESWMKNTAKSCMLVATIIATVVFSAAFSIPGGIADKTGAPNFVKETAFLIFAISDGVALFSSSTSMLMFLYILTSRYAENDFLKSLPLKLMVGLASLFISMTSMMIAFSTAFYLSYILFKSYISAKKTYDPIESHGLNVNAPTETLPPQSCICLYILA</sequence>
<dbReference type="EMBL" id="CM007656">
    <property type="protein sequence ID" value="ONI01271.1"/>
    <property type="molecule type" value="Genomic_DNA"/>
</dbReference>
<name>A0A251NPP3_PRUPE</name>
<dbReference type="Pfam" id="PF13962">
    <property type="entry name" value="PGG"/>
    <property type="match status" value="1"/>
</dbReference>